<dbReference type="InterPro" id="IPR005790">
    <property type="entry name" value="DNA_polIII_delta"/>
</dbReference>
<dbReference type="eggNOG" id="COG1466">
    <property type="taxonomic scope" value="Bacteria"/>
</dbReference>
<dbReference type="GO" id="GO:0006261">
    <property type="term" value="P:DNA-templated DNA replication"/>
    <property type="evidence" value="ECO:0007669"/>
    <property type="project" value="TreeGrafter"/>
</dbReference>
<dbReference type="NCBIfam" id="TIGR01128">
    <property type="entry name" value="holA"/>
    <property type="match status" value="1"/>
</dbReference>
<comment type="catalytic activity">
    <reaction evidence="7">
        <text>DNA(n) + a 2'-deoxyribonucleoside 5'-triphosphate = DNA(n+1) + diphosphate</text>
        <dbReference type="Rhea" id="RHEA:22508"/>
        <dbReference type="Rhea" id="RHEA-COMP:17339"/>
        <dbReference type="Rhea" id="RHEA-COMP:17340"/>
        <dbReference type="ChEBI" id="CHEBI:33019"/>
        <dbReference type="ChEBI" id="CHEBI:61560"/>
        <dbReference type="ChEBI" id="CHEBI:173112"/>
        <dbReference type="EC" id="2.7.7.7"/>
    </reaction>
</comment>
<evidence type="ECO:0000313" key="9">
    <source>
        <dbReference type="EMBL" id="AIA54335.1"/>
    </source>
</evidence>
<dbReference type="PANTHER" id="PTHR34388:SF1">
    <property type="entry name" value="DNA POLYMERASE III SUBUNIT DELTA"/>
    <property type="match status" value="1"/>
</dbReference>
<evidence type="ECO:0000256" key="5">
    <source>
        <dbReference type="ARBA" id="ARBA00022932"/>
    </source>
</evidence>
<keyword evidence="2 9" id="KW-0808">Transferase</keyword>
<dbReference type="RefSeq" id="WP_004870540.1">
    <property type="nucleotide sequence ID" value="NZ_CP005986.1"/>
</dbReference>
<dbReference type="Gene3D" id="1.20.272.10">
    <property type="match status" value="1"/>
</dbReference>
<dbReference type="Gene3D" id="3.40.50.300">
    <property type="entry name" value="P-loop containing nucleotide triphosphate hydrolases"/>
    <property type="match status" value="1"/>
</dbReference>
<dbReference type="GO" id="GO:0009360">
    <property type="term" value="C:DNA polymerase III complex"/>
    <property type="evidence" value="ECO:0007669"/>
    <property type="project" value="TreeGrafter"/>
</dbReference>
<dbReference type="InterPro" id="IPR008921">
    <property type="entry name" value="DNA_pol3_clamp-load_cplx_C"/>
</dbReference>
<keyword evidence="5" id="KW-0239">DNA-directed DNA polymerase</keyword>
<reference evidence="9 10" key="1">
    <citation type="journal article" date="2009" name="J. Bacteriol.">
        <title>Draft genome sequence of the extremely acidophilic bacterium Acidithiobacillus caldus ATCC 51756 reveals metabolic versatility in the genus Acidithiobacillus.</title>
        <authorList>
            <person name="Valdes J."/>
            <person name="Quatrini R."/>
            <person name="Hallberg K."/>
            <person name="Dopson M."/>
            <person name="Valenzuela P.D."/>
            <person name="Holmes D.S."/>
        </authorList>
    </citation>
    <scope>NUCLEOTIDE SEQUENCE [LARGE SCALE GENOMIC DNA]</scope>
    <source>
        <strain evidence="10">ATCC 51756 / DSM 8584 / KU</strain>
    </source>
</reference>
<evidence type="ECO:0000256" key="1">
    <source>
        <dbReference type="ARBA" id="ARBA00012417"/>
    </source>
</evidence>
<evidence type="ECO:0000259" key="8">
    <source>
        <dbReference type="Pfam" id="PF14840"/>
    </source>
</evidence>
<keyword evidence="3 9" id="KW-0548">Nucleotidyltransferase</keyword>
<dbReference type="KEGG" id="acz:Acaty_c0445"/>
<dbReference type="GO" id="GO:0003677">
    <property type="term" value="F:DNA binding"/>
    <property type="evidence" value="ECO:0007669"/>
    <property type="project" value="InterPro"/>
</dbReference>
<protein>
    <recommendedName>
        <fullName evidence="1">DNA-directed DNA polymerase</fullName>
        <ecNumber evidence="1">2.7.7.7</ecNumber>
    </recommendedName>
</protein>
<dbReference type="SUPFAM" id="SSF48019">
    <property type="entry name" value="post-AAA+ oligomerization domain-like"/>
    <property type="match status" value="1"/>
</dbReference>
<gene>
    <name evidence="9" type="ORF">Acaty_c0445</name>
</gene>
<evidence type="ECO:0000256" key="6">
    <source>
        <dbReference type="ARBA" id="ARBA00034754"/>
    </source>
</evidence>
<evidence type="ECO:0000256" key="3">
    <source>
        <dbReference type="ARBA" id="ARBA00022695"/>
    </source>
</evidence>
<dbReference type="GO" id="GO:0003887">
    <property type="term" value="F:DNA-directed DNA polymerase activity"/>
    <property type="evidence" value="ECO:0007669"/>
    <property type="project" value="UniProtKB-KW"/>
</dbReference>
<dbReference type="InterPro" id="IPR032780">
    <property type="entry name" value="DNA_pol3_delt_C"/>
</dbReference>
<evidence type="ECO:0000256" key="4">
    <source>
        <dbReference type="ARBA" id="ARBA00022705"/>
    </source>
</evidence>
<evidence type="ECO:0000256" key="2">
    <source>
        <dbReference type="ARBA" id="ARBA00022679"/>
    </source>
</evidence>
<dbReference type="HOGENOM" id="CLU_044694_0_0_6"/>
<dbReference type="EMBL" id="CP005986">
    <property type="protein sequence ID" value="AIA54335.1"/>
    <property type="molecule type" value="Genomic_DNA"/>
</dbReference>
<feature type="domain" description="DNA polymerase III subunit delta C-terminal" evidence="8">
    <location>
        <begin position="212"/>
        <end position="323"/>
    </location>
</feature>
<keyword evidence="4" id="KW-0235">DNA replication</keyword>
<dbReference type="Pfam" id="PF14840">
    <property type="entry name" value="DNA_pol3_delt_C"/>
    <property type="match status" value="1"/>
</dbReference>
<dbReference type="Proteomes" id="UP000005522">
    <property type="component" value="Chromosome"/>
</dbReference>
<accession>A0A059ZRR0</accession>
<dbReference type="GeneID" id="92930461"/>
<proteinExistence type="inferred from homology"/>
<dbReference type="EC" id="2.7.7.7" evidence="1"/>
<evidence type="ECO:0000256" key="7">
    <source>
        <dbReference type="ARBA" id="ARBA00049244"/>
    </source>
</evidence>
<dbReference type="Gene3D" id="1.10.8.60">
    <property type="match status" value="1"/>
</dbReference>
<sequence>MRVKGDTWSAHLQRSLPAVAAIFSDEILLREEALADYLKAADTQGFSARERLYQQDEPWERLRDERDALTLFAEKRCLILQMDQLKLSRAATNALAHWLAAPAEMARLCLVGPRPDAGQQKSAWFRDLEKHATVLILYPPNAQEWPQWVGRRLQQAGLEADDSARHLLCELTAGNLVACQQAILRLREFAGTRIDAATVRELLADDSRFTVFELADAALRGEVERIDHILDRLRGGDAEPVLLLWALHRDLRLLLRLQSEDVTTLCREERLFPPRSQWLRRAAARIPARTLWEALASCAAIDARIKGQDPSPPWPALGTLALRIAAARP</sequence>
<dbReference type="InterPro" id="IPR027417">
    <property type="entry name" value="P-loop_NTPase"/>
</dbReference>
<dbReference type="PANTHER" id="PTHR34388">
    <property type="entry name" value="DNA POLYMERASE III SUBUNIT DELTA"/>
    <property type="match status" value="1"/>
</dbReference>
<dbReference type="AlphaFoldDB" id="A0A059ZRR0"/>
<dbReference type="CDD" id="cd18138">
    <property type="entry name" value="HLD_clamp_pol_III_delta"/>
    <property type="match status" value="1"/>
</dbReference>
<comment type="similarity">
    <text evidence="6">Belongs to the DNA polymerase HolA subunit family.</text>
</comment>
<organism evidence="9 10">
    <name type="scientific">Acidithiobacillus caldus (strain ATCC 51756 / DSM 8584 / KU)</name>
    <dbReference type="NCBI Taxonomy" id="637389"/>
    <lineage>
        <taxon>Bacteria</taxon>
        <taxon>Pseudomonadati</taxon>
        <taxon>Pseudomonadota</taxon>
        <taxon>Acidithiobacillia</taxon>
        <taxon>Acidithiobacillales</taxon>
        <taxon>Acidithiobacillaceae</taxon>
        <taxon>Acidithiobacillus</taxon>
    </lineage>
</organism>
<dbReference type="SUPFAM" id="SSF52540">
    <property type="entry name" value="P-loop containing nucleoside triphosphate hydrolases"/>
    <property type="match status" value="1"/>
</dbReference>
<evidence type="ECO:0000313" key="10">
    <source>
        <dbReference type="Proteomes" id="UP000005522"/>
    </source>
</evidence>
<name>A0A059ZRR0_ACICK</name>